<evidence type="ECO:0000313" key="2">
    <source>
        <dbReference type="Proteomes" id="UP000187280"/>
    </source>
</evidence>
<sequence>MIDINKVLEEIEKASFFSKMGMSDIQNEKVILIKDVEKVFINPSDVDFNGLYASTEWLPTSPTQDDPFYKGQTTSKELAELRIKVNKAVLNATKGLPKDKFICLPHDFSQAARNGICFAFRQYVSEKYLNLGARWEDVVRIYYAGHWPVGFAKEKIIAI</sequence>
<evidence type="ECO:0000313" key="1">
    <source>
        <dbReference type="EMBL" id="SEA93105.1"/>
    </source>
</evidence>
<dbReference type="RefSeq" id="WP_036153706.1">
    <property type="nucleotide sequence ID" value="NZ_FNQS01000012.1"/>
</dbReference>
<dbReference type="Proteomes" id="UP000187280">
    <property type="component" value="Unassembled WGS sequence"/>
</dbReference>
<organism evidence="1 2">
    <name type="scientific">Lonsdalea quercina</name>
    <dbReference type="NCBI Taxonomy" id="71657"/>
    <lineage>
        <taxon>Bacteria</taxon>
        <taxon>Pseudomonadati</taxon>
        <taxon>Pseudomonadota</taxon>
        <taxon>Gammaproteobacteria</taxon>
        <taxon>Enterobacterales</taxon>
        <taxon>Pectobacteriaceae</taxon>
        <taxon>Lonsdalea</taxon>
    </lineage>
</organism>
<dbReference type="GeneID" id="97765772"/>
<name>A0A1H4F6W8_9GAMM</name>
<accession>A0A1H4F6W8</accession>
<protein>
    <submittedName>
        <fullName evidence="1">Uncharacterized protein</fullName>
    </submittedName>
</protein>
<dbReference type="EMBL" id="FNQS01000012">
    <property type="protein sequence ID" value="SEA93105.1"/>
    <property type="molecule type" value="Genomic_DNA"/>
</dbReference>
<reference evidence="1 2" key="1">
    <citation type="submission" date="2016-10" db="EMBL/GenBank/DDBJ databases">
        <authorList>
            <person name="de Groot N.N."/>
        </authorList>
    </citation>
    <scope>NUCLEOTIDE SEQUENCE [LARGE SCALE GENOMIC DNA]</scope>
    <source>
        <strain evidence="1 2">ATCC 29281</strain>
    </source>
</reference>
<keyword evidence="2" id="KW-1185">Reference proteome</keyword>
<gene>
    <name evidence="1" type="ORF">SAMN02982996_02929</name>
</gene>
<dbReference type="AlphaFoldDB" id="A0A1H4F6W8"/>
<proteinExistence type="predicted"/>